<dbReference type="InParanoid" id="A0A165HEQ2"/>
<evidence type="ECO:0000313" key="2">
    <source>
        <dbReference type="EMBL" id="KZV91856.1"/>
    </source>
</evidence>
<feature type="compositionally biased region" description="Basic and acidic residues" evidence="1">
    <location>
        <begin position="58"/>
        <end position="88"/>
    </location>
</feature>
<organism evidence="2 3">
    <name type="scientific">Exidia glandulosa HHB12029</name>
    <dbReference type="NCBI Taxonomy" id="1314781"/>
    <lineage>
        <taxon>Eukaryota</taxon>
        <taxon>Fungi</taxon>
        <taxon>Dikarya</taxon>
        <taxon>Basidiomycota</taxon>
        <taxon>Agaricomycotina</taxon>
        <taxon>Agaricomycetes</taxon>
        <taxon>Auriculariales</taxon>
        <taxon>Exidiaceae</taxon>
        <taxon>Exidia</taxon>
    </lineage>
</organism>
<protein>
    <submittedName>
        <fullName evidence="2">Uncharacterized protein</fullName>
    </submittedName>
</protein>
<feature type="compositionally biased region" description="Acidic residues" evidence="1">
    <location>
        <begin position="100"/>
        <end position="118"/>
    </location>
</feature>
<accession>A0A165HEQ2</accession>
<name>A0A165HEQ2_EXIGL</name>
<sequence>MYAVSSPPPAHYQPHMSSPLAPQSSSPIATVQAKRSGQYKSRQRAPRRVSAPGGAVEATEKTLLRERLVAKAKSEAQRARERAREKSRSSWAGGSSDAELSSDGDIPMDADYDDENEDSENELLISRILAQEHRRTRHKLALSYDYDVGSSPTGVPEDVLEEYMNGDEPGEDFDDFEDVDYAALYEDYIQDLENIDERAEPMSVDSEMSDTFLATPVTPDRQTIRPFSRHMPRISEVLSQCPSCQTPWSREDMPAESYTCQQCRLTLPPEAVSTSWHAEPVHGPRSQHHPIAAQLPDGAVLLCSAQDCDWEFDL</sequence>
<reference evidence="2 3" key="1">
    <citation type="journal article" date="2016" name="Mol. Biol. Evol.">
        <title>Comparative Genomics of Early-Diverging Mushroom-Forming Fungi Provides Insights into the Origins of Lignocellulose Decay Capabilities.</title>
        <authorList>
            <person name="Nagy L.G."/>
            <person name="Riley R."/>
            <person name="Tritt A."/>
            <person name="Adam C."/>
            <person name="Daum C."/>
            <person name="Floudas D."/>
            <person name="Sun H."/>
            <person name="Yadav J.S."/>
            <person name="Pangilinan J."/>
            <person name="Larsson K.H."/>
            <person name="Matsuura K."/>
            <person name="Barry K."/>
            <person name="Labutti K."/>
            <person name="Kuo R."/>
            <person name="Ohm R.A."/>
            <person name="Bhattacharya S.S."/>
            <person name="Shirouzu T."/>
            <person name="Yoshinaga Y."/>
            <person name="Martin F.M."/>
            <person name="Grigoriev I.V."/>
            <person name="Hibbett D.S."/>
        </authorList>
    </citation>
    <scope>NUCLEOTIDE SEQUENCE [LARGE SCALE GENOMIC DNA]</scope>
    <source>
        <strain evidence="2 3">HHB12029</strain>
    </source>
</reference>
<evidence type="ECO:0000313" key="3">
    <source>
        <dbReference type="Proteomes" id="UP000077266"/>
    </source>
</evidence>
<keyword evidence="3" id="KW-1185">Reference proteome</keyword>
<feature type="compositionally biased region" description="Pro residues" evidence="1">
    <location>
        <begin position="1"/>
        <end position="11"/>
    </location>
</feature>
<gene>
    <name evidence="2" type="ORF">EXIGLDRAFT_749934</name>
</gene>
<feature type="compositionally biased region" description="Polar residues" evidence="1">
    <location>
        <begin position="20"/>
        <end position="40"/>
    </location>
</feature>
<feature type="region of interest" description="Disordered" evidence="1">
    <location>
        <begin position="1"/>
        <end position="118"/>
    </location>
</feature>
<dbReference type="EMBL" id="KV426019">
    <property type="protein sequence ID" value="KZV91856.1"/>
    <property type="molecule type" value="Genomic_DNA"/>
</dbReference>
<proteinExistence type="predicted"/>
<dbReference type="Proteomes" id="UP000077266">
    <property type="component" value="Unassembled WGS sequence"/>
</dbReference>
<dbReference type="OrthoDB" id="10489607at2759"/>
<evidence type="ECO:0000256" key="1">
    <source>
        <dbReference type="SAM" id="MobiDB-lite"/>
    </source>
</evidence>
<dbReference type="AlphaFoldDB" id="A0A165HEQ2"/>